<evidence type="ECO:0000313" key="3">
    <source>
        <dbReference type="EMBL" id="CAD9201404.1"/>
    </source>
</evidence>
<evidence type="ECO:0000259" key="2">
    <source>
        <dbReference type="Pfam" id="PF18147"/>
    </source>
</evidence>
<feature type="compositionally biased region" description="Basic residues" evidence="1">
    <location>
        <begin position="153"/>
        <end position="166"/>
    </location>
</feature>
<dbReference type="Gene3D" id="1.20.272.40">
    <property type="match status" value="1"/>
</dbReference>
<dbReference type="Pfam" id="PF18147">
    <property type="entry name" value="Suv3_C_1"/>
    <property type="match status" value="1"/>
</dbReference>
<protein>
    <recommendedName>
        <fullName evidence="2">Suv3 C-terminal domain-containing protein</fullName>
    </recommendedName>
</protein>
<feature type="domain" description="Suv3 C-terminal" evidence="2">
    <location>
        <begin position="15"/>
        <end position="58"/>
    </location>
</feature>
<feature type="compositionally biased region" description="Basic and acidic residues" evidence="1">
    <location>
        <begin position="142"/>
        <end position="152"/>
    </location>
</feature>
<organism evidence="3">
    <name type="scientific">Tetraselmis chuii</name>
    <dbReference type="NCBI Taxonomy" id="63592"/>
    <lineage>
        <taxon>Eukaryota</taxon>
        <taxon>Viridiplantae</taxon>
        <taxon>Chlorophyta</taxon>
        <taxon>core chlorophytes</taxon>
        <taxon>Chlorodendrophyceae</taxon>
        <taxon>Chlorodendrales</taxon>
        <taxon>Chlorodendraceae</taxon>
        <taxon>Tetraselmis</taxon>
    </lineage>
</organism>
<accession>A0A7S1X018</accession>
<proteinExistence type="predicted"/>
<feature type="region of interest" description="Disordered" evidence="1">
    <location>
        <begin position="137"/>
        <end position="190"/>
    </location>
</feature>
<sequence length="190" mass="21569">MDGKFFFCKQDPLVEVAKLLESVPSLSLKDRYHFCTVPMDTREPAARQHLLKYARQYAMAEICEFDRPVPHKPPVSERELRNLENLHALVSTWLSLAIRLKREDIFIGVEQTEENAARIIKLMSEALKLIGERNSSPRRVRAAIEGKPSDRGKPHHAGHSTARRHSASSDKNPRGIRRRVSVRGEAAEAA</sequence>
<dbReference type="AlphaFoldDB" id="A0A7S1X018"/>
<dbReference type="EMBL" id="HBGG01007318">
    <property type="protein sequence ID" value="CAD9201404.1"/>
    <property type="molecule type" value="Transcribed_RNA"/>
</dbReference>
<reference evidence="3" key="1">
    <citation type="submission" date="2021-01" db="EMBL/GenBank/DDBJ databases">
        <authorList>
            <person name="Corre E."/>
            <person name="Pelletier E."/>
            <person name="Niang G."/>
            <person name="Scheremetjew M."/>
            <person name="Finn R."/>
            <person name="Kale V."/>
            <person name="Holt S."/>
            <person name="Cochrane G."/>
            <person name="Meng A."/>
            <person name="Brown T."/>
            <person name="Cohen L."/>
        </authorList>
    </citation>
    <scope>NUCLEOTIDE SEQUENCE</scope>
    <source>
        <strain evidence="3">PLY429</strain>
    </source>
</reference>
<dbReference type="InterPro" id="IPR041082">
    <property type="entry name" value="Suv3_C_1"/>
</dbReference>
<dbReference type="Gene3D" id="1.20.58.1080">
    <property type="match status" value="1"/>
</dbReference>
<gene>
    <name evidence="3" type="ORF">TCHU04912_LOCUS3637</name>
</gene>
<evidence type="ECO:0000256" key="1">
    <source>
        <dbReference type="SAM" id="MobiDB-lite"/>
    </source>
</evidence>
<name>A0A7S1X018_9CHLO</name>